<reference evidence="1" key="1">
    <citation type="submission" date="2016-10" db="EMBL/GenBank/DDBJ databases">
        <authorList>
            <person name="Benchimol M."/>
            <person name="Almeida L.G."/>
            <person name="Vasconcelos A.T."/>
            <person name="Perreira-Neves A."/>
            <person name="Rosa I.A."/>
            <person name="Tasca T."/>
            <person name="Bogo M.R."/>
            <person name="de Souza W."/>
        </authorList>
    </citation>
    <scope>NUCLEOTIDE SEQUENCE [LARGE SCALE GENOMIC DNA]</scope>
    <source>
        <strain evidence="1">K</strain>
    </source>
</reference>
<dbReference type="VEuPathDB" id="TrichDB:TRFO_08239"/>
<dbReference type="GeneID" id="94828876"/>
<protein>
    <submittedName>
        <fullName evidence="1">Uncharacterized protein</fullName>
    </submittedName>
</protein>
<evidence type="ECO:0000313" key="2">
    <source>
        <dbReference type="Proteomes" id="UP000179807"/>
    </source>
</evidence>
<dbReference type="RefSeq" id="XP_068353051.1">
    <property type="nucleotide sequence ID" value="XM_068494172.1"/>
</dbReference>
<dbReference type="AlphaFoldDB" id="A0A1J4JLF4"/>
<organism evidence="1 2">
    <name type="scientific">Tritrichomonas foetus</name>
    <dbReference type="NCBI Taxonomy" id="1144522"/>
    <lineage>
        <taxon>Eukaryota</taxon>
        <taxon>Metamonada</taxon>
        <taxon>Parabasalia</taxon>
        <taxon>Tritrichomonadida</taxon>
        <taxon>Tritrichomonadidae</taxon>
        <taxon>Tritrichomonas</taxon>
    </lineage>
</organism>
<name>A0A1J4JLF4_9EUKA</name>
<dbReference type="EMBL" id="MLAK01000982">
    <property type="protein sequence ID" value="OHS99914.1"/>
    <property type="molecule type" value="Genomic_DNA"/>
</dbReference>
<comment type="caution">
    <text evidence="1">The sequence shown here is derived from an EMBL/GenBank/DDBJ whole genome shotgun (WGS) entry which is preliminary data.</text>
</comment>
<evidence type="ECO:0000313" key="1">
    <source>
        <dbReference type="EMBL" id="OHS99914.1"/>
    </source>
</evidence>
<proteinExistence type="predicted"/>
<sequence length="172" mass="20146">MIQITQHQNRFESCDGNYDDRLIIRMKSLQDLSDSMQLLKQALEEFQASCQGVLMELDNPQNCQYYPVIQLSEKFIHDQQIRMHSSSNRREPSIIYTKDDLATKPAEFLDERIIEFSQNSKKPLGDSNLRKLRKIFVDIPRQELSRHIQRLIVAGKIIDQSNEVPDVPKFPK</sequence>
<accession>A0A1J4JLF4</accession>
<dbReference type="Proteomes" id="UP000179807">
    <property type="component" value="Unassembled WGS sequence"/>
</dbReference>
<gene>
    <name evidence="1" type="ORF">TRFO_08239</name>
</gene>
<keyword evidence="2" id="KW-1185">Reference proteome</keyword>